<evidence type="ECO:0000313" key="6">
    <source>
        <dbReference type="Proteomes" id="UP000190868"/>
    </source>
</evidence>
<dbReference type="SMART" id="SM00267">
    <property type="entry name" value="GGDEF"/>
    <property type="match status" value="1"/>
</dbReference>
<dbReference type="SMART" id="SM00052">
    <property type="entry name" value="EAL"/>
    <property type="match status" value="1"/>
</dbReference>
<dbReference type="EMBL" id="CP017258">
    <property type="protein sequence ID" value="AQW88435.1"/>
    <property type="molecule type" value="Genomic_DNA"/>
</dbReference>
<evidence type="ECO:0000259" key="4">
    <source>
        <dbReference type="PROSITE" id="PS50887"/>
    </source>
</evidence>
<feature type="transmembrane region" description="Helical" evidence="1">
    <location>
        <begin position="21"/>
        <end position="40"/>
    </location>
</feature>
<dbReference type="Gene3D" id="3.20.20.450">
    <property type="entry name" value="EAL domain"/>
    <property type="match status" value="1"/>
</dbReference>
<keyword evidence="6" id="KW-1185">Reference proteome</keyword>
<protein>
    <submittedName>
        <fullName evidence="5">PAS sensor-containing diguanylate cyclase/phosphodiesterase</fullName>
    </submittedName>
</protein>
<dbReference type="PROSITE" id="PS50887">
    <property type="entry name" value="GGDEF"/>
    <property type="match status" value="1"/>
</dbReference>
<proteinExistence type="predicted"/>
<dbReference type="InterPro" id="IPR043128">
    <property type="entry name" value="Rev_trsase/Diguanyl_cyclase"/>
</dbReference>
<dbReference type="NCBIfam" id="TIGR00254">
    <property type="entry name" value="GGDEF"/>
    <property type="match status" value="1"/>
</dbReference>
<dbReference type="SUPFAM" id="SSF141868">
    <property type="entry name" value="EAL domain-like"/>
    <property type="match status" value="1"/>
</dbReference>
<keyword evidence="1" id="KW-1133">Transmembrane helix</keyword>
<dbReference type="SUPFAM" id="SSF55073">
    <property type="entry name" value="Nucleotide cyclase"/>
    <property type="match status" value="1"/>
</dbReference>
<dbReference type="CDD" id="cd01949">
    <property type="entry name" value="GGDEF"/>
    <property type="match status" value="1"/>
</dbReference>
<accession>A0A1S6U9S0</accession>
<dbReference type="InterPro" id="IPR000014">
    <property type="entry name" value="PAS"/>
</dbReference>
<dbReference type="KEGG" id="cpin:CPIN18020_1602"/>
<dbReference type="InterPro" id="IPR029787">
    <property type="entry name" value="Nucleotide_cyclase"/>
</dbReference>
<feature type="transmembrane region" description="Helical" evidence="1">
    <location>
        <begin position="264"/>
        <end position="287"/>
    </location>
</feature>
<dbReference type="Pfam" id="PF13426">
    <property type="entry name" value="PAS_9"/>
    <property type="match status" value="3"/>
</dbReference>
<dbReference type="Proteomes" id="UP000190868">
    <property type="component" value="Chromosome"/>
</dbReference>
<dbReference type="InterPro" id="IPR035919">
    <property type="entry name" value="EAL_sf"/>
</dbReference>
<evidence type="ECO:0000259" key="2">
    <source>
        <dbReference type="PROSITE" id="PS50112"/>
    </source>
</evidence>
<dbReference type="Pfam" id="PF00563">
    <property type="entry name" value="EAL"/>
    <property type="match status" value="1"/>
</dbReference>
<dbReference type="PROSITE" id="PS50883">
    <property type="entry name" value="EAL"/>
    <property type="match status" value="1"/>
</dbReference>
<dbReference type="PANTHER" id="PTHR44757:SF2">
    <property type="entry name" value="BIOFILM ARCHITECTURE MAINTENANCE PROTEIN MBAA"/>
    <property type="match status" value="1"/>
</dbReference>
<dbReference type="Gene3D" id="3.30.450.20">
    <property type="entry name" value="PAS domain"/>
    <property type="match status" value="3"/>
</dbReference>
<dbReference type="PANTHER" id="PTHR44757">
    <property type="entry name" value="DIGUANYLATE CYCLASE DGCP"/>
    <property type="match status" value="1"/>
</dbReference>
<feature type="domain" description="PAS" evidence="2">
    <location>
        <begin position="730"/>
        <end position="801"/>
    </location>
</feature>
<dbReference type="InterPro" id="IPR000160">
    <property type="entry name" value="GGDEF_dom"/>
</dbReference>
<reference evidence="6" key="1">
    <citation type="submission" date="2016-09" db="EMBL/GenBank/DDBJ databases">
        <title>Comparative genomics of the Campylobacter concisus group.</title>
        <authorList>
            <person name="Miller W.G."/>
            <person name="Yee E."/>
            <person name="Chapman M.H."/>
            <person name="Huynh S."/>
            <person name="Bono J.L."/>
            <person name="On S.L.W."/>
            <person name="StLeger J."/>
            <person name="Foster G."/>
            <person name="Parker C.T."/>
        </authorList>
    </citation>
    <scope>NUCLEOTIDE SEQUENCE [LARGE SCALE GENOMIC DNA]</scope>
    <source>
        <strain evidence="6">RM18021</strain>
    </source>
</reference>
<feature type="domain" description="EAL" evidence="3">
    <location>
        <begin position="1028"/>
        <end position="1281"/>
    </location>
</feature>
<keyword evidence="1" id="KW-0812">Transmembrane</keyword>
<organism evidence="5 6">
    <name type="scientific">Campylobacter pinnipediorum subsp. caledonicus</name>
    <dbReference type="NCBI Taxonomy" id="1874362"/>
    <lineage>
        <taxon>Bacteria</taxon>
        <taxon>Pseudomonadati</taxon>
        <taxon>Campylobacterota</taxon>
        <taxon>Epsilonproteobacteria</taxon>
        <taxon>Campylobacterales</taxon>
        <taxon>Campylobacteraceae</taxon>
        <taxon>Campylobacter</taxon>
    </lineage>
</organism>
<dbReference type="InterPro" id="IPR052155">
    <property type="entry name" value="Biofilm_reg_signaling"/>
</dbReference>
<dbReference type="InterPro" id="IPR035965">
    <property type="entry name" value="PAS-like_dom_sf"/>
</dbReference>
<gene>
    <name evidence="5" type="ORF">CPIN18021_1656</name>
</gene>
<dbReference type="Gene3D" id="3.30.70.270">
    <property type="match status" value="1"/>
</dbReference>
<keyword evidence="1" id="KW-0472">Membrane</keyword>
<dbReference type="SUPFAM" id="SSF55785">
    <property type="entry name" value="PYP-like sensor domain (PAS domain)"/>
    <property type="match status" value="3"/>
</dbReference>
<dbReference type="NCBIfam" id="TIGR00229">
    <property type="entry name" value="sensory_box"/>
    <property type="match status" value="2"/>
</dbReference>
<dbReference type="SMART" id="SM00091">
    <property type="entry name" value="PAS"/>
    <property type="match status" value="3"/>
</dbReference>
<evidence type="ECO:0000256" key="1">
    <source>
        <dbReference type="SAM" id="Phobius"/>
    </source>
</evidence>
<dbReference type="InterPro" id="IPR001633">
    <property type="entry name" value="EAL_dom"/>
</dbReference>
<evidence type="ECO:0000259" key="3">
    <source>
        <dbReference type="PROSITE" id="PS50883"/>
    </source>
</evidence>
<feature type="domain" description="GGDEF" evidence="4">
    <location>
        <begin position="886"/>
        <end position="1019"/>
    </location>
</feature>
<sequence length="1384" mass="160995">MLKILKKFSRNGIFSNIIFRFLFTYPLVIIAIISLIVYMLTSNIDEAKYQLRVFNFKIQKTIDDSFDKIKKQVEFYGQIINSNADIFSLENIKDYSIHDYFKALYVLDKDKNIIYEKKFSNSSHINFNTPWIDRLKNKRYVISNFVFNDDKVLDTFFVAYNISFDFILVAEVDVNYIKSNINKIIQKEEKSAFVLDYNGNYIGGVYGEHGYKKDDYQDPQNIDKLFVDDKDVIFHYFDMSSELSEYMSDYNLFVVSQELNNKSILIHLIVIFFAFVTLILYTVSTLINLKFVKNKIIFPVKAISDFLKDKELEQECDSPLEDFKSIKLGIKGLYEKIDSLNGMLDDYKTRFGYIFEKSPLILLLYDAYSGKIIDASNAALKFYCYSYDEITSITMTEISNVNFENDLFFRKNLIEDSENKIALRTTHKTKNGKVLDVECKSSVINLKDSRYVFLTVEDVGYYKRVEQNSDIVYKSVSFFKNIIMISSKDDPFFIKYATNNIKNILDIDYNNILLKGLDIRDIIFESERVSFANEINLNKRLFLNIHAAKDKISSIYKVIKNKDEIIPFKIETKFLKDTDGKFKGAVYSISDCLEQQTVKEKYENEINQYKNIILASDVATWDYNSKLKTIRINSKFASLLGFDNQDSMSFNEDKMRHLIVDEFESFDKFFSSIKSENNTFKTDIKLYTINKDIIWLSLSGRALEVDKNENPIFISGVVENITDKKLAFIYQDLVAKLFSYSKDGILILDLEWNITDANDTFLLLSGYLKEETLGSNISLLKSKFNDSETYDKIISDVEKNGQWYGKMWFKYKNSEDCLHFVNITSIDDADNNFSCYAVIISSVGEIKNNQDYLEHIAYHDPLTKLPNRFLFSQKLEELIRTTKNNKEVAIAYLDLDGFKEINDTYGHKAGDKFLTDISSRIDSIFYEKDMFARIGGDEFVAIILYEKFGEVYEFVENILRITREEVCHEGVKLKISASIGVSMRSIENRVTPENLLDQADWAMYQAKLSGKNRYYVFDITKDRHFKNQYEDNNKILTALSNDEFFMEYQPEIDIRTNKILSYEALIRWKRNGEMAYPNDFFPLIKKQKVIDDLSFFSLSSSLKAQSEWSAKGVDAGVCVNLSIEQICKPLFFEKFKNLISQDKKLNPGALQIEIIDANSTPSLEYASKFLHKYKRFGVKFVLDDFASKSSSFDALELLPIDKIKIDKNICTYMFFNKKAFITVRMLKNLSDIFDKHATIKNLQDISTLKVLIGLGFYTFQGNFFQKPISIEEIVDYKFKGIEGLDFNNHIDDNKFNELKDCIMLKEYAQSIINHLVNKDFNSDEDSFEGIRQEILTKLNTQDNSYKNISSIIVESLNTSDKEESLHLARLANIECMKILDIGQK</sequence>
<dbReference type="Pfam" id="PF00990">
    <property type="entry name" value="GGDEF"/>
    <property type="match status" value="1"/>
</dbReference>
<dbReference type="CDD" id="cd00130">
    <property type="entry name" value="PAS"/>
    <property type="match status" value="1"/>
</dbReference>
<name>A0A1S6U9S0_9BACT</name>
<dbReference type="CDD" id="cd01948">
    <property type="entry name" value="EAL"/>
    <property type="match status" value="1"/>
</dbReference>
<evidence type="ECO:0000313" key="5">
    <source>
        <dbReference type="EMBL" id="AQW88435.1"/>
    </source>
</evidence>
<dbReference type="PROSITE" id="PS50112">
    <property type="entry name" value="PAS"/>
    <property type="match status" value="1"/>
</dbReference>